<evidence type="ECO:0000313" key="2">
    <source>
        <dbReference type="Proteomes" id="UP001230328"/>
    </source>
</evidence>
<dbReference type="RefSeq" id="WP_307529389.1">
    <property type="nucleotide sequence ID" value="NZ_JAUSZI010000002.1"/>
</dbReference>
<keyword evidence="2" id="KW-1185">Reference proteome</keyword>
<protein>
    <recommendedName>
        <fullName evidence="3">DUF1579 domain-containing protein</fullName>
    </recommendedName>
</protein>
<gene>
    <name evidence="1" type="ORF">QF035_010129</name>
</gene>
<dbReference type="Proteomes" id="UP001230328">
    <property type="component" value="Unassembled WGS sequence"/>
</dbReference>
<comment type="caution">
    <text evidence="1">The sequence shown here is derived from an EMBL/GenBank/DDBJ whole genome shotgun (WGS) entry which is preliminary data.</text>
</comment>
<accession>A0ABU0TA78</accession>
<sequence>MGVDDRRAIDEEEMFTMDGSARQEALERLDVLAGEWVVEADFPGLDTPAARCVFEWTLDRRFLVQRTEISLAEAPDSMAIIATDPETGAYTQHYFDSRGVARLYAMSFAGGVWRLLREAPDFSPLDFRQRFTGQVSDDGTTIHGSWETSHDDSTTWEHDFTLTYRRSR</sequence>
<proteinExistence type="predicted"/>
<evidence type="ECO:0000313" key="1">
    <source>
        <dbReference type="EMBL" id="MDQ1032547.1"/>
    </source>
</evidence>
<name>A0ABU0TA78_9ACTN</name>
<organism evidence="1 2">
    <name type="scientific">Streptomyces umbrinus</name>
    <dbReference type="NCBI Taxonomy" id="67370"/>
    <lineage>
        <taxon>Bacteria</taxon>
        <taxon>Bacillati</taxon>
        <taxon>Actinomycetota</taxon>
        <taxon>Actinomycetes</taxon>
        <taxon>Kitasatosporales</taxon>
        <taxon>Streptomycetaceae</taxon>
        <taxon>Streptomyces</taxon>
        <taxon>Streptomyces phaeochromogenes group</taxon>
    </lineage>
</organism>
<evidence type="ECO:0008006" key="3">
    <source>
        <dbReference type="Google" id="ProtNLM"/>
    </source>
</evidence>
<dbReference type="EMBL" id="JAUSZI010000002">
    <property type="protein sequence ID" value="MDQ1032547.1"/>
    <property type="molecule type" value="Genomic_DNA"/>
</dbReference>
<reference evidence="1 2" key="1">
    <citation type="submission" date="2023-07" db="EMBL/GenBank/DDBJ databases">
        <title>Comparative genomics of wheat-associated soil bacteria to identify genetic determinants of phenazine resistance.</title>
        <authorList>
            <person name="Mouncey N."/>
        </authorList>
    </citation>
    <scope>NUCLEOTIDE SEQUENCE [LARGE SCALE GENOMIC DNA]</scope>
    <source>
        <strain evidence="1 2">V2I4</strain>
    </source>
</reference>